<gene>
    <name evidence="1" type="ORF">HMPREF0542_10762</name>
</gene>
<dbReference type="NCBIfam" id="TIGR01866">
    <property type="entry name" value="cas_Csn2"/>
    <property type="match status" value="1"/>
</dbReference>
<dbReference type="HOGENOM" id="CLU_1238879_0_0_9"/>
<dbReference type="AlphaFoldDB" id="E7FPD5"/>
<dbReference type="RefSeq" id="WP_003698177.1">
    <property type="nucleotide sequence ID" value="NZ_AFYE01000073.1"/>
</dbReference>
<sequence length="221" mass="25463">MKIAYVTHDSLDIESGKVTAICTASKSVYLEIIRSFNNADDKLFLCSDDYKEMELKDGIDWEGDVMEIDVGKKYLNELLKKSVEFMPDELRKQVYELERQTATALQDSIYMFDLPLIVSMDNDLKKTLKNYHFSVDSSIAYDPCAIIETDIKIHAECALKKAIGVSGLATYLTPEEFSYIKDVVKEMDVPLLMIDYNVSGWKSYFDNCNVMYIDEDFIDWH</sequence>
<dbReference type="PATRIC" id="fig|525362.12.peg.746"/>
<accession>E7FPD5</accession>
<dbReference type="InterPro" id="IPR038600">
    <property type="entry name" value="Csn2_sf"/>
</dbReference>
<dbReference type="CDD" id="cd12218">
    <property type="entry name" value="Csn2"/>
    <property type="match status" value="1"/>
</dbReference>
<protein>
    <submittedName>
        <fullName evidence="1">Uncharacterized protein</fullName>
    </submittedName>
</protein>
<reference evidence="1 2" key="1">
    <citation type="submission" date="2011-01" db="EMBL/GenBank/DDBJ databases">
        <authorList>
            <person name="Muzny D."/>
            <person name="Qin X."/>
            <person name="Buhay C."/>
            <person name="Dugan-Rocha S."/>
            <person name="Ding Y."/>
            <person name="Chen G."/>
            <person name="Hawes A."/>
            <person name="Holder M."/>
            <person name="Jhangiani S."/>
            <person name="Johnson A."/>
            <person name="Khan Z."/>
            <person name="Li Z."/>
            <person name="Liu W."/>
            <person name="Liu X."/>
            <person name="Perez L."/>
            <person name="Shen H."/>
            <person name="Wang Q."/>
            <person name="Watt J."/>
            <person name="Xi L."/>
            <person name="Xin Y."/>
            <person name="Zhou J."/>
            <person name="Deng J."/>
            <person name="Jiang H."/>
            <person name="Liu Y."/>
            <person name="Qu J."/>
            <person name="Song X.-Z."/>
            <person name="Zhang L."/>
            <person name="Villasana D."/>
            <person name="Johnson A."/>
            <person name="Liu J."/>
            <person name="Liyanage D."/>
            <person name="Lorensuhewa L."/>
            <person name="Robinson T."/>
            <person name="Song A."/>
            <person name="Song B.-B."/>
            <person name="Dinh H."/>
            <person name="Thornton R."/>
            <person name="Coyle M."/>
            <person name="Francisco L."/>
            <person name="Jackson L."/>
            <person name="Javaid M."/>
            <person name="Korchina V."/>
            <person name="Kovar C."/>
            <person name="Mata R."/>
            <person name="Mathew T."/>
            <person name="Ngo R."/>
            <person name="Nguyen L."/>
            <person name="Nguyen N."/>
            <person name="Okwuonu G."/>
            <person name="Ongeri F."/>
            <person name="Pham C."/>
            <person name="Simmons D."/>
            <person name="Wilczek-Boney K."/>
            <person name="Hale W."/>
            <person name="Jakkamsetti A."/>
            <person name="Pham P."/>
            <person name="Ruth R."/>
            <person name="San Lucas F."/>
            <person name="Warren J."/>
            <person name="Zhang J."/>
            <person name="Zhao Z."/>
            <person name="Zhou C."/>
            <person name="Zhu D."/>
            <person name="Lee S."/>
            <person name="Bess C."/>
            <person name="Blankenburg K."/>
            <person name="Forbes L."/>
            <person name="Fu Q."/>
            <person name="Gubbala S."/>
            <person name="Hirani K."/>
            <person name="Jayaseelan J.C."/>
            <person name="Lara F."/>
            <person name="Munidasa M."/>
            <person name="Palculict T."/>
            <person name="Patil S."/>
            <person name="Pu L.-L."/>
            <person name="Saada N."/>
            <person name="Tang L."/>
            <person name="Weissenberger G."/>
            <person name="Zhu Y."/>
            <person name="Hemphill L."/>
            <person name="Shang Y."/>
            <person name="Youmans B."/>
            <person name="Ayvaz T."/>
            <person name="Ross M."/>
            <person name="Santibanez J."/>
            <person name="Aqrawi P."/>
            <person name="Gross S."/>
            <person name="Joshi V."/>
            <person name="Fowler G."/>
            <person name="Nazareth L."/>
            <person name="Reid J."/>
            <person name="Worley K."/>
            <person name="Petrosino J."/>
            <person name="Highlander S."/>
            <person name="Gibbs R."/>
        </authorList>
    </citation>
    <scope>NUCLEOTIDE SEQUENCE [LARGE SCALE GENOMIC DNA]</scope>
    <source>
        <strain evidence="1 2">ATCC 25644</strain>
    </source>
</reference>
<dbReference type="Gene3D" id="3.40.50.11940">
    <property type="match status" value="1"/>
</dbReference>
<proteinExistence type="predicted"/>
<comment type="caution">
    <text evidence="1">The sequence shown here is derived from an EMBL/GenBank/DDBJ whole genome shotgun (WGS) entry which is preliminary data.</text>
</comment>
<evidence type="ECO:0000313" key="2">
    <source>
        <dbReference type="Proteomes" id="UP000004099"/>
    </source>
</evidence>
<organism evidence="1 2">
    <name type="scientific">Ligilactobacillus ruminis ATCC 25644</name>
    <dbReference type="NCBI Taxonomy" id="525362"/>
    <lineage>
        <taxon>Bacteria</taxon>
        <taxon>Bacillati</taxon>
        <taxon>Bacillota</taxon>
        <taxon>Bacilli</taxon>
        <taxon>Lactobacillales</taxon>
        <taxon>Lactobacillaceae</taxon>
        <taxon>Ligilactobacillus</taxon>
    </lineage>
</organism>
<dbReference type="EMBL" id="ACGS02000027">
    <property type="protein sequence ID" value="EFZ35177.1"/>
    <property type="molecule type" value="Genomic_DNA"/>
</dbReference>
<evidence type="ECO:0000313" key="1">
    <source>
        <dbReference type="EMBL" id="EFZ35177.1"/>
    </source>
</evidence>
<name>E7FPD5_9LACO</name>
<dbReference type="InterPro" id="IPR010146">
    <property type="entry name" value="CRISPR-assoc_prot_Csn2-typ"/>
</dbReference>
<dbReference type="Proteomes" id="UP000004099">
    <property type="component" value="Unassembled WGS sequence"/>
</dbReference>